<dbReference type="EMBL" id="FOMR01000001">
    <property type="protein sequence ID" value="SFD42096.1"/>
    <property type="molecule type" value="Genomic_DNA"/>
</dbReference>
<dbReference type="AlphaFoldDB" id="A0A1I1S6J6"/>
<protein>
    <recommendedName>
        <fullName evidence="1">DUF7222 domain-containing protein</fullName>
    </recommendedName>
</protein>
<evidence type="ECO:0000259" key="1">
    <source>
        <dbReference type="Pfam" id="PF23864"/>
    </source>
</evidence>
<dbReference type="RefSeq" id="WP_090080221.1">
    <property type="nucleotide sequence ID" value="NZ_FOMR01000001.1"/>
</dbReference>
<sequence length="96" mass="11368">MTELEKAVKEIVEKQEDKESFVKDVLEHGCVSGIVPELVYYEDTHEWFDKYYEDIEDLRIEVESSIGEPLKIGNNDLKNWLAWFSFEESCRKLYGN</sequence>
<organism evidence="2 3">
    <name type="scientific">Lentibacillus persicus</name>
    <dbReference type="NCBI Taxonomy" id="640948"/>
    <lineage>
        <taxon>Bacteria</taxon>
        <taxon>Bacillati</taxon>
        <taxon>Bacillota</taxon>
        <taxon>Bacilli</taxon>
        <taxon>Bacillales</taxon>
        <taxon>Bacillaceae</taxon>
        <taxon>Lentibacillus</taxon>
    </lineage>
</organism>
<evidence type="ECO:0000313" key="2">
    <source>
        <dbReference type="EMBL" id="SFD42096.1"/>
    </source>
</evidence>
<dbReference type="Proteomes" id="UP000199474">
    <property type="component" value="Unassembled WGS sequence"/>
</dbReference>
<dbReference type="InterPro" id="IPR055646">
    <property type="entry name" value="DUF7222"/>
</dbReference>
<keyword evidence="3" id="KW-1185">Reference proteome</keyword>
<accession>A0A1I1S6J6</accession>
<feature type="domain" description="DUF7222" evidence="1">
    <location>
        <begin position="7"/>
        <end position="94"/>
    </location>
</feature>
<proteinExistence type="predicted"/>
<name>A0A1I1S6J6_9BACI</name>
<dbReference type="OrthoDB" id="2989167at2"/>
<evidence type="ECO:0000313" key="3">
    <source>
        <dbReference type="Proteomes" id="UP000199474"/>
    </source>
</evidence>
<gene>
    <name evidence="2" type="ORF">SAMN05216238_101262</name>
</gene>
<dbReference type="Pfam" id="PF23864">
    <property type="entry name" value="DUF7222"/>
    <property type="match status" value="1"/>
</dbReference>
<reference evidence="3" key="1">
    <citation type="submission" date="2016-10" db="EMBL/GenBank/DDBJ databases">
        <authorList>
            <person name="Varghese N."/>
            <person name="Submissions S."/>
        </authorList>
    </citation>
    <scope>NUCLEOTIDE SEQUENCE [LARGE SCALE GENOMIC DNA]</scope>
    <source>
        <strain evidence="3">DSM 22530</strain>
    </source>
</reference>